<dbReference type="EMBL" id="JARHTQ010000002">
    <property type="protein sequence ID" value="MDF2254879.1"/>
    <property type="molecule type" value="Genomic_DNA"/>
</dbReference>
<dbReference type="Gene3D" id="3.90.25.10">
    <property type="entry name" value="UDP-galactose 4-epimerase, domain 1"/>
    <property type="match status" value="1"/>
</dbReference>
<feature type="domain" description="NAD-dependent epimerase/dehydratase" evidence="1">
    <location>
        <begin position="5"/>
        <end position="240"/>
    </location>
</feature>
<dbReference type="Pfam" id="PF01370">
    <property type="entry name" value="Epimerase"/>
    <property type="match status" value="1"/>
</dbReference>
<sequence length="323" mass="35041">MNPRVLVTGAAGFIGRHTTAAFHQAGYQVTALDLRSAPGHLAESARWQRMPFTSRALLDEIASGRYQTVVHQAGISDTRAVAGPELDDTNTHGVLRLAEACRTGGARLIYASSHSVYGTLHHRKPIPERADTDLTRCSGPLNPYAASKLALDQQMRSWYRTGLDWVGLRYTNVFGPDETDKGPMASILSQLLRSAAGTGEVRLFDDSLTAARDYIPVEIVAATILQLTRQHVPAAVYNLGAGFAVSFAEITQWCARLHRETAGEAPLRVTLVPNAVAAAYQYYTCAEMTALDTVLRGRPTVSFQGVETQAAELFHAFGTREAA</sequence>
<dbReference type="Gene3D" id="3.40.50.720">
    <property type="entry name" value="NAD(P)-binding Rossmann-like Domain"/>
    <property type="match status" value="1"/>
</dbReference>
<proteinExistence type="predicted"/>
<dbReference type="InterPro" id="IPR001509">
    <property type="entry name" value="Epimerase_deHydtase"/>
</dbReference>
<gene>
    <name evidence="2" type="ORF">P2L57_03775</name>
</gene>
<accession>A0ABT5YTJ7</accession>
<dbReference type="InterPro" id="IPR036291">
    <property type="entry name" value="NAD(P)-bd_dom_sf"/>
</dbReference>
<protein>
    <submittedName>
        <fullName evidence="2">NAD(P)-dependent oxidoreductase</fullName>
    </submittedName>
</protein>
<dbReference type="Proteomes" id="UP001220022">
    <property type="component" value="Unassembled WGS sequence"/>
</dbReference>
<evidence type="ECO:0000313" key="2">
    <source>
        <dbReference type="EMBL" id="MDF2254879.1"/>
    </source>
</evidence>
<dbReference type="SUPFAM" id="SSF51735">
    <property type="entry name" value="NAD(P)-binding Rossmann-fold domains"/>
    <property type="match status" value="1"/>
</dbReference>
<evidence type="ECO:0000259" key="1">
    <source>
        <dbReference type="Pfam" id="PF01370"/>
    </source>
</evidence>
<evidence type="ECO:0000313" key="3">
    <source>
        <dbReference type="Proteomes" id="UP001220022"/>
    </source>
</evidence>
<dbReference type="PANTHER" id="PTHR43245">
    <property type="entry name" value="BIFUNCTIONAL POLYMYXIN RESISTANCE PROTEIN ARNA"/>
    <property type="match status" value="1"/>
</dbReference>
<comment type="caution">
    <text evidence="2">The sequence shown here is derived from an EMBL/GenBank/DDBJ whole genome shotgun (WGS) entry which is preliminary data.</text>
</comment>
<keyword evidence="3" id="KW-1185">Reference proteome</keyword>
<organism evidence="2 3">
    <name type="scientific">Streptantibioticus ferralitis</name>
    <dbReference type="NCBI Taxonomy" id="236510"/>
    <lineage>
        <taxon>Bacteria</taxon>
        <taxon>Bacillati</taxon>
        <taxon>Actinomycetota</taxon>
        <taxon>Actinomycetes</taxon>
        <taxon>Kitasatosporales</taxon>
        <taxon>Streptomycetaceae</taxon>
        <taxon>Streptantibioticus</taxon>
    </lineage>
</organism>
<name>A0ABT5YTJ7_9ACTN</name>
<reference evidence="2 3" key="1">
    <citation type="submission" date="2023-03" db="EMBL/GenBank/DDBJ databases">
        <title>Draft genome sequence of type strain Streptomyces ferralitis JCM 14344.</title>
        <authorList>
            <person name="Klaysubun C."/>
            <person name="Duangmal K."/>
        </authorList>
    </citation>
    <scope>NUCLEOTIDE SEQUENCE [LARGE SCALE GENOMIC DNA]</scope>
    <source>
        <strain evidence="2 3">JCM 14344</strain>
    </source>
</reference>
<dbReference type="InterPro" id="IPR050177">
    <property type="entry name" value="Lipid_A_modif_metabolic_enz"/>
</dbReference>
<dbReference type="RefSeq" id="WP_275808133.1">
    <property type="nucleotide sequence ID" value="NZ_BAAANM010000008.1"/>
</dbReference>
<dbReference type="PANTHER" id="PTHR43245:SF13">
    <property type="entry name" value="UDP-D-APIOSE_UDP-D-XYLOSE SYNTHASE 2"/>
    <property type="match status" value="1"/>
</dbReference>